<feature type="compositionally biased region" description="Low complexity" evidence="1">
    <location>
        <begin position="29"/>
        <end position="45"/>
    </location>
</feature>
<sequence length="107" mass="12556">MLFSTAPSADMGVRPSQQLQDQLYNLRNPQVPAQQQKQQLPDVPQMTDQRAVTEEKNSQKEEDMKKQKEEDMKMLVRMRCLLADVSFLDLQWRMRLMEQSSANEKRG</sequence>
<evidence type="ECO:0000256" key="1">
    <source>
        <dbReference type="SAM" id="MobiDB-lite"/>
    </source>
</evidence>
<evidence type="ECO:0000313" key="2">
    <source>
        <dbReference type="EMBL" id="OBR14793.1"/>
    </source>
</evidence>
<dbReference type="AlphaFoldDB" id="A0A1B7YRZ4"/>
<dbReference type="VEuPathDB" id="FungiDB:CH63R_03519"/>
<feature type="compositionally biased region" description="Basic and acidic residues" evidence="1">
    <location>
        <begin position="51"/>
        <end position="69"/>
    </location>
</feature>
<name>A0A1B7YRZ4_COLHI</name>
<feature type="compositionally biased region" description="Polar residues" evidence="1">
    <location>
        <begin position="15"/>
        <end position="28"/>
    </location>
</feature>
<comment type="caution">
    <text evidence="2">The sequence shown here is derived from an EMBL/GenBank/DDBJ whole genome shotgun (WGS) entry which is preliminary data.</text>
</comment>
<dbReference type="RefSeq" id="XP_018163310.1">
    <property type="nucleotide sequence ID" value="XM_018298494.1"/>
</dbReference>
<evidence type="ECO:0000313" key="3">
    <source>
        <dbReference type="Proteomes" id="UP000092177"/>
    </source>
</evidence>
<gene>
    <name evidence="2" type="ORF">CH63R_03519</name>
</gene>
<dbReference type="KEGG" id="chig:CH63R_03519"/>
<dbReference type="GeneID" id="28862601"/>
<dbReference type="Proteomes" id="UP000092177">
    <property type="component" value="Chromosome 2"/>
</dbReference>
<feature type="region of interest" description="Disordered" evidence="1">
    <location>
        <begin position="1"/>
        <end position="69"/>
    </location>
</feature>
<organism evidence="2 3">
    <name type="scientific">Colletotrichum higginsianum (strain IMI 349063)</name>
    <name type="common">Crucifer anthracnose fungus</name>
    <dbReference type="NCBI Taxonomy" id="759273"/>
    <lineage>
        <taxon>Eukaryota</taxon>
        <taxon>Fungi</taxon>
        <taxon>Dikarya</taxon>
        <taxon>Ascomycota</taxon>
        <taxon>Pezizomycotina</taxon>
        <taxon>Sordariomycetes</taxon>
        <taxon>Hypocreomycetidae</taxon>
        <taxon>Glomerellales</taxon>
        <taxon>Glomerellaceae</taxon>
        <taxon>Colletotrichum</taxon>
        <taxon>Colletotrichum destructivum species complex</taxon>
    </lineage>
</organism>
<accession>A0A1B7YRZ4</accession>
<proteinExistence type="predicted"/>
<keyword evidence="3" id="KW-1185">Reference proteome</keyword>
<protein>
    <submittedName>
        <fullName evidence="2">Uncharacterized protein</fullName>
    </submittedName>
</protein>
<dbReference type="EMBL" id="LTAN01000002">
    <property type="protein sequence ID" value="OBR14793.1"/>
    <property type="molecule type" value="Genomic_DNA"/>
</dbReference>
<reference evidence="3" key="1">
    <citation type="journal article" date="2017" name="BMC Genomics">
        <title>Gapless genome assembly of Colletotrichum higginsianum reveals chromosome structure and association of transposable elements with secondary metabolite gene clusters.</title>
        <authorList>
            <person name="Dallery J.-F."/>
            <person name="Lapalu N."/>
            <person name="Zampounis A."/>
            <person name="Pigne S."/>
            <person name="Luyten I."/>
            <person name="Amselem J."/>
            <person name="Wittenberg A.H.J."/>
            <person name="Zhou S."/>
            <person name="de Queiroz M.V."/>
            <person name="Robin G.P."/>
            <person name="Auger A."/>
            <person name="Hainaut M."/>
            <person name="Henrissat B."/>
            <person name="Kim K.-T."/>
            <person name="Lee Y.-H."/>
            <person name="Lespinet O."/>
            <person name="Schwartz D.C."/>
            <person name="Thon M.R."/>
            <person name="O'Connell R.J."/>
        </authorList>
    </citation>
    <scope>NUCLEOTIDE SEQUENCE [LARGE SCALE GENOMIC DNA]</scope>
    <source>
        <strain evidence="3">IMI 349063</strain>
    </source>
</reference>